<dbReference type="FunFam" id="1.10.1200.10:FF:000005">
    <property type="entry name" value="Nonribosomal peptide synthetase 1"/>
    <property type="match status" value="1"/>
</dbReference>
<dbReference type="Gene3D" id="3.30.559.10">
    <property type="entry name" value="Chloramphenicol acetyltransferase-like domain"/>
    <property type="match status" value="1"/>
</dbReference>
<dbReference type="PANTHER" id="PTHR45398:SF1">
    <property type="entry name" value="ENZYME, PUTATIVE (JCVI)-RELATED"/>
    <property type="match status" value="1"/>
</dbReference>
<dbReference type="SMART" id="SM00823">
    <property type="entry name" value="PKS_PP"/>
    <property type="match status" value="1"/>
</dbReference>
<evidence type="ECO:0000256" key="2">
    <source>
        <dbReference type="ARBA" id="ARBA00022450"/>
    </source>
</evidence>
<name>A0A926VEZ1_9CYAN</name>
<dbReference type="SUPFAM" id="SSF47336">
    <property type="entry name" value="ACP-like"/>
    <property type="match status" value="1"/>
</dbReference>
<dbReference type="Gene3D" id="1.10.1200.10">
    <property type="entry name" value="ACP-like"/>
    <property type="match status" value="1"/>
</dbReference>
<keyword evidence="2" id="KW-0596">Phosphopantetheine</keyword>
<dbReference type="GO" id="GO:0003824">
    <property type="term" value="F:catalytic activity"/>
    <property type="evidence" value="ECO:0007669"/>
    <property type="project" value="InterPro"/>
</dbReference>
<evidence type="ECO:0000313" key="6">
    <source>
        <dbReference type="Proteomes" id="UP000641646"/>
    </source>
</evidence>
<reference evidence="5" key="1">
    <citation type="journal article" date="2015" name="ISME J.">
        <title>Draft Genome Sequence of Streptomyces incarnatus NRRL8089, which Produces the Nucleoside Antibiotic Sinefungin.</title>
        <authorList>
            <person name="Oshima K."/>
            <person name="Hattori M."/>
            <person name="Shimizu H."/>
            <person name="Fukuda K."/>
            <person name="Nemoto M."/>
            <person name="Inagaki K."/>
            <person name="Tamura T."/>
        </authorList>
    </citation>
    <scope>NUCLEOTIDE SEQUENCE</scope>
    <source>
        <strain evidence="5">FACHB-1375</strain>
    </source>
</reference>
<dbReference type="EMBL" id="JACJPW010000037">
    <property type="protein sequence ID" value="MBD2182488.1"/>
    <property type="molecule type" value="Genomic_DNA"/>
</dbReference>
<dbReference type="CDD" id="cd19534">
    <property type="entry name" value="E_NRPS"/>
    <property type="match status" value="1"/>
</dbReference>
<evidence type="ECO:0000256" key="1">
    <source>
        <dbReference type="ARBA" id="ARBA00001957"/>
    </source>
</evidence>
<dbReference type="InterPro" id="IPR009081">
    <property type="entry name" value="PP-bd_ACP"/>
</dbReference>
<keyword evidence="3" id="KW-0597">Phosphoprotein</keyword>
<dbReference type="SUPFAM" id="SSF52777">
    <property type="entry name" value="CoA-dependent acyltransferases"/>
    <property type="match status" value="2"/>
</dbReference>
<organism evidence="5 6">
    <name type="scientific">Aerosakkonema funiforme FACHB-1375</name>
    <dbReference type="NCBI Taxonomy" id="2949571"/>
    <lineage>
        <taxon>Bacteria</taxon>
        <taxon>Bacillati</taxon>
        <taxon>Cyanobacteriota</taxon>
        <taxon>Cyanophyceae</taxon>
        <taxon>Oscillatoriophycideae</taxon>
        <taxon>Aerosakkonematales</taxon>
        <taxon>Aerosakkonemataceae</taxon>
        <taxon>Aerosakkonema</taxon>
    </lineage>
</organism>
<evidence type="ECO:0000259" key="4">
    <source>
        <dbReference type="PROSITE" id="PS50075"/>
    </source>
</evidence>
<dbReference type="InterPro" id="IPR001242">
    <property type="entry name" value="Condensation_dom"/>
</dbReference>
<dbReference type="InterPro" id="IPR010060">
    <property type="entry name" value="NRPS_synth"/>
</dbReference>
<feature type="domain" description="Carrier" evidence="4">
    <location>
        <begin position="36"/>
        <end position="110"/>
    </location>
</feature>
<proteinExistence type="predicted"/>
<dbReference type="GO" id="GO:0031177">
    <property type="term" value="F:phosphopantetheine binding"/>
    <property type="evidence" value="ECO:0007669"/>
    <property type="project" value="InterPro"/>
</dbReference>
<comment type="cofactor">
    <cofactor evidence="1">
        <name>pantetheine 4'-phosphate</name>
        <dbReference type="ChEBI" id="CHEBI:47942"/>
    </cofactor>
</comment>
<accession>A0A926VEZ1</accession>
<sequence>MSELLKRLEQLSPEKRQLLEMLMKEESVAAQTTYVAPSTPVEAALAKIWGQVLGIDRVGIHDNFLELGGDSIQSIRIVAKANQASLQLSTNQLFEHPTIAELATVVGAISLREAQQEAVVGSVPLTPIQQWFFERNFAENHHWNQAFLLEINRDIDPSLLEEVAQQLLVHHDALRLRFQQKSGIWEQVNMGLEEKVSFAKFDLSTIPESEQKSAIESIATEIQGSFNLSAGPLMKVAFFELGNQKTNRLLIAIHHLVEDVVSLRILLEDLQAAYEQISSGKAISLPAKTTSFKQWSELLTEYARSAEVKQELSYWLAEPRRQAQPLPRDYPEGANIEASTRVVSVSLNTEETQALLHKIPATYQTQINEVLLTALVQTITEWMGRRDLLIDLDVHGREEIIEGVNLSRTVGWFTNCFPMYFNLTDVETPVDRLKSIAQQLRQIPKRGMGYGLLRYCGDDKTIAQKMGSLPRPEIIFNYLGQFDRILLESSPFQLARESHGLSISPRNTRPHLLLVLGRILEGQLQMNWEYSENIYRQSTVENLAQRLMEEVRLLLPQ</sequence>
<dbReference type="AlphaFoldDB" id="A0A926VEZ1"/>
<dbReference type="Gene3D" id="3.30.559.30">
    <property type="entry name" value="Nonribosomal peptide synthetase, condensation domain"/>
    <property type="match status" value="1"/>
</dbReference>
<dbReference type="RefSeq" id="WP_190465299.1">
    <property type="nucleotide sequence ID" value="NZ_JACJPW010000037.1"/>
</dbReference>
<dbReference type="Pfam" id="PF00550">
    <property type="entry name" value="PP-binding"/>
    <property type="match status" value="1"/>
</dbReference>
<dbReference type="InterPro" id="IPR023213">
    <property type="entry name" value="CAT-like_dom_sf"/>
</dbReference>
<dbReference type="PANTHER" id="PTHR45398">
    <property type="match status" value="1"/>
</dbReference>
<dbReference type="PROSITE" id="PS00012">
    <property type="entry name" value="PHOSPHOPANTETHEINE"/>
    <property type="match status" value="1"/>
</dbReference>
<dbReference type="InterPro" id="IPR020806">
    <property type="entry name" value="PKS_PP-bd"/>
</dbReference>
<protein>
    <recommendedName>
        <fullName evidence="4">Carrier domain-containing protein</fullName>
    </recommendedName>
</protein>
<dbReference type="InterPro" id="IPR006162">
    <property type="entry name" value="Ppantetheine_attach_site"/>
</dbReference>
<reference evidence="5" key="2">
    <citation type="submission" date="2020-08" db="EMBL/GenBank/DDBJ databases">
        <authorList>
            <person name="Chen M."/>
            <person name="Teng W."/>
            <person name="Zhao L."/>
            <person name="Hu C."/>
            <person name="Zhou Y."/>
            <person name="Han B."/>
            <person name="Song L."/>
            <person name="Shu W."/>
        </authorList>
    </citation>
    <scope>NUCLEOTIDE SEQUENCE</scope>
    <source>
        <strain evidence="5">FACHB-1375</strain>
    </source>
</reference>
<gene>
    <name evidence="5" type="ORF">H6G03_15525</name>
</gene>
<dbReference type="Proteomes" id="UP000641646">
    <property type="component" value="Unassembled WGS sequence"/>
</dbReference>
<dbReference type="InterPro" id="IPR036736">
    <property type="entry name" value="ACP-like_sf"/>
</dbReference>
<keyword evidence="6" id="KW-1185">Reference proteome</keyword>
<dbReference type="Pfam" id="PF00668">
    <property type="entry name" value="Condensation"/>
    <property type="match status" value="1"/>
</dbReference>
<evidence type="ECO:0000313" key="5">
    <source>
        <dbReference type="EMBL" id="MBD2182488.1"/>
    </source>
</evidence>
<dbReference type="SMART" id="SM01294">
    <property type="entry name" value="PKS_PP_betabranch"/>
    <property type="match status" value="1"/>
</dbReference>
<dbReference type="PROSITE" id="PS50075">
    <property type="entry name" value="CARRIER"/>
    <property type="match status" value="1"/>
</dbReference>
<dbReference type="NCBIfam" id="TIGR01720">
    <property type="entry name" value="NRPS-para261"/>
    <property type="match status" value="1"/>
</dbReference>
<evidence type="ECO:0000256" key="3">
    <source>
        <dbReference type="ARBA" id="ARBA00022553"/>
    </source>
</evidence>
<dbReference type="GO" id="GO:0008610">
    <property type="term" value="P:lipid biosynthetic process"/>
    <property type="evidence" value="ECO:0007669"/>
    <property type="project" value="UniProtKB-ARBA"/>
</dbReference>
<comment type="caution">
    <text evidence="5">The sequence shown here is derived from an EMBL/GenBank/DDBJ whole genome shotgun (WGS) entry which is preliminary data.</text>
</comment>